<feature type="signal peptide" evidence="1">
    <location>
        <begin position="1"/>
        <end position="25"/>
    </location>
</feature>
<gene>
    <name evidence="2" type="ORF">GCM10023093_12560</name>
</gene>
<dbReference type="Pfam" id="PF07642">
    <property type="entry name" value="BBP2"/>
    <property type="match status" value="1"/>
</dbReference>
<evidence type="ECO:0008006" key="4">
    <source>
        <dbReference type="Google" id="ProtNLM"/>
    </source>
</evidence>
<evidence type="ECO:0000313" key="3">
    <source>
        <dbReference type="Proteomes" id="UP001500067"/>
    </source>
</evidence>
<dbReference type="Proteomes" id="UP001500067">
    <property type="component" value="Unassembled WGS sequence"/>
</dbReference>
<evidence type="ECO:0000313" key="2">
    <source>
        <dbReference type="EMBL" id="GAA4463631.1"/>
    </source>
</evidence>
<protein>
    <recommendedName>
        <fullName evidence="4">Porin</fullName>
    </recommendedName>
</protein>
<dbReference type="RefSeq" id="WP_345080208.1">
    <property type="nucleotide sequence ID" value="NZ_BAABFA010000008.1"/>
</dbReference>
<dbReference type="InterPro" id="IPR011486">
    <property type="entry name" value="BBP2"/>
</dbReference>
<reference evidence="3" key="1">
    <citation type="journal article" date="2019" name="Int. J. Syst. Evol. Microbiol.">
        <title>The Global Catalogue of Microorganisms (GCM) 10K type strain sequencing project: providing services to taxonomists for standard genome sequencing and annotation.</title>
        <authorList>
            <consortium name="The Broad Institute Genomics Platform"/>
            <consortium name="The Broad Institute Genome Sequencing Center for Infectious Disease"/>
            <person name="Wu L."/>
            <person name="Ma J."/>
        </authorList>
    </citation>
    <scope>NUCLEOTIDE SEQUENCE [LARGE SCALE GENOMIC DNA]</scope>
    <source>
        <strain evidence="3">JCM 32105</strain>
    </source>
</reference>
<feature type="chain" id="PRO_5045393245" description="Porin" evidence="1">
    <location>
        <begin position="26"/>
        <end position="444"/>
    </location>
</feature>
<keyword evidence="3" id="KW-1185">Reference proteome</keyword>
<evidence type="ECO:0000256" key="1">
    <source>
        <dbReference type="SAM" id="SignalP"/>
    </source>
</evidence>
<accession>A0ABP8NCP7</accession>
<dbReference type="EMBL" id="BAABFA010000008">
    <property type="protein sequence ID" value="GAA4463631.1"/>
    <property type="molecule type" value="Genomic_DNA"/>
</dbReference>
<comment type="caution">
    <text evidence="2">The sequence shown here is derived from an EMBL/GenBank/DDBJ whole genome shotgun (WGS) entry which is preliminary data.</text>
</comment>
<organism evidence="2 3">
    <name type="scientific">Nemorincola caseinilytica</name>
    <dbReference type="NCBI Taxonomy" id="2054315"/>
    <lineage>
        <taxon>Bacteria</taxon>
        <taxon>Pseudomonadati</taxon>
        <taxon>Bacteroidota</taxon>
        <taxon>Chitinophagia</taxon>
        <taxon>Chitinophagales</taxon>
        <taxon>Chitinophagaceae</taxon>
        <taxon>Nemorincola</taxon>
    </lineage>
</organism>
<keyword evidence="1" id="KW-0732">Signal</keyword>
<proteinExistence type="predicted"/>
<name>A0ABP8NCP7_9BACT</name>
<sequence length="444" mass="49955">MQRTNKIRTASLVIMMLIFSDTAMAAGDTTIQRVPFEGYELTWLNGQNRQTDLPLTLKDKDGETILTGVAFVDGYYNYDVNNPIDNTHTISSSIGRNNEFTLNMASVGLETGYKNMIGRIWLQYGQMASIVQDLDGTVGHGRNTGISNLRNIREAAAGYHFNKWYGINAEMGIFMSYIGLESYVLNENWCYQRSMPCDLTPFYFSGARLQMFPSRKLKQEIWVLNGWQSYNSWNRAPGLGSSTYWRPDTDLQLVANFYIAGQDTRNMPGVLRYHHDHSIVKRYYKNAMTKGISQAAFSINDHYGFQAGNGVEASKNYMLGTSIANRIWFHRNKYALTLRGDYVTHPGAYLAFVPSPVAANDYNDAIAGGRTLNLFQATATIDVMPSQYITLRLEYGYRSSSIPYFAGAGGTTSPDGWQDTSPIGWRPDLVKNESRVTAAVCFRL</sequence>